<proteinExistence type="predicted"/>
<evidence type="ECO:0000313" key="13">
    <source>
        <dbReference type="EMBL" id="KAL3764164.1"/>
    </source>
</evidence>
<keyword evidence="5" id="KW-0378">Hydrolase</keyword>
<comment type="cofactor">
    <cofactor evidence="1">
        <name>Mn(2+)</name>
        <dbReference type="ChEBI" id="CHEBI:29035"/>
    </cofactor>
</comment>
<evidence type="ECO:0000256" key="5">
    <source>
        <dbReference type="ARBA" id="ARBA00022801"/>
    </source>
</evidence>
<dbReference type="PANTHER" id="PTHR34699:SF2">
    <property type="entry name" value="NON-CANONICAL PURINE NTP PHOSPHATASE_PRRC1 DOMAIN-CONTAINING PROTEIN"/>
    <property type="match status" value="1"/>
</dbReference>
<dbReference type="GO" id="GO:0103023">
    <property type="term" value="F:ITPase activity"/>
    <property type="evidence" value="ECO:0007669"/>
    <property type="project" value="UniProtKB-EC"/>
</dbReference>
<evidence type="ECO:0000256" key="8">
    <source>
        <dbReference type="ARBA" id="ARBA00023211"/>
    </source>
</evidence>
<dbReference type="AlphaFoldDB" id="A0ABD3MJE8"/>
<keyword evidence="7" id="KW-0546">Nucleotide metabolism</keyword>
<sequence>MNTASQSAVPQQPQLLTIRVAVGSSNPCKIEAVRKAFEHVFVDRIDTDTSEKKIKIHISSFGVPSGVSDQPYGDTETREGAMNRAQAAYDAACSCINDANMMPDFAVGLEGGLEHQCYQHSMTSDQSSQQNNNKSPLWCMAWIAILGGKSEMCIAAKATDDNYCVSTSTGNKCRASSWGYAKTGSFLLPPALSDLVLNKNMELGQADDMLFNRVNSKHGQGTVGRLTDGQIDRDEYYVHALKLALIPWIWPELYLDKRTDPDTTELPTE</sequence>
<evidence type="ECO:0000256" key="3">
    <source>
        <dbReference type="ARBA" id="ARBA00022723"/>
    </source>
</evidence>
<evidence type="ECO:0000256" key="1">
    <source>
        <dbReference type="ARBA" id="ARBA00001936"/>
    </source>
</evidence>
<comment type="cofactor">
    <cofactor evidence="2">
        <name>Mg(2+)</name>
        <dbReference type="ChEBI" id="CHEBI:18420"/>
    </cofactor>
</comment>
<protein>
    <recommendedName>
        <fullName evidence="9">inosine/xanthosine triphosphatase</fullName>
        <ecNumber evidence="9">3.6.1.73</ecNumber>
    </recommendedName>
</protein>
<comment type="catalytic activity">
    <reaction evidence="11">
        <text>XTP + H2O = XDP + phosphate + H(+)</text>
        <dbReference type="Rhea" id="RHEA:28406"/>
        <dbReference type="ChEBI" id="CHEBI:15377"/>
        <dbReference type="ChEBI" id="CHEBI:15378"/>
        <dbReference type="ChEBI" id="CHEBI:43474"/>
        <dbReference type="ChEBI" id="CHEBI:59884"/>
        <dbReference type="ChEBI" id="CHEBI:61314"/>
        <dbReference type="EC" id="3.6.1.73"/>
    </reaction>
</comment>
<dbReference type="PANTHER" id="PTHR34699">
    <property type="match status" value="1"/>
</dbReference>
<evidence type="ECO:0000256" key="11">
    <source>
        <dbReference type="ARBA" id="ARBA00048781"/>
    </source>
</evidence>
<keyword evidence="6" id="KW-0460">Magnesium</keyword>
<dbReference type="GO" id="GO:0009117">
    <property type="term" value="P:nucleotide metabolic process"/>
    <property type="evidence" value="ECO:0007669"/>
    <property type="project" value="UniProtKB-KW"/>
</dbReference>
<dbReference type="SUPFAM" id="SSF52972">
    <property type="entry name" value="ITPase-like"/>
    <property type="match status" value="1"/>
</dbReference>
<evidence type="ECO:0000256" key="9">
    <source>
        <dbReference type="ARBA" id="ARBA00038901"/>
    </source>
</evidence>
<gene>
    <name evidence="13" type="ORF">ACHAWU_003976</name>
</gene>
<keyword evidence="14" id="KW-1185">Reference proteome</keyword>
<dbReference type="Pfam" id="PF01931">
    <property type="entry name" value="NTPase_I-T"/>
    <property type="match status" value="1"/>
</dbReference>
<dbReference type="InterPro" id="IPR029001">
    <property type="entry name" value="ITPase-like_fam"/>
</dbReference>
<dbReference type="EMBL" id="JALLBG020000108">
    <property type="protein sequence ID" value="KAL3764164.1"/>
    <property type="molecule type" value="Genomic_DNA"/>
</dbReference>
<dbReference type="InterPro" id="IPR026533">
    <property type="entry name" value="NTPase/PRRC1"/>
</dbReference>
<evidence type="ECO:0000259" key="12">
    <source>
        <dbReference type="Pfam" id="PF01931"/>
    </source>
</evidence>
<evidence type="ECO:0000256" key="4">
    <source>
        <dbReference type="ARBA" id="ARBA00022741"/>
    </source>
</evidence>
<reference evidence="13 14" key="1">
    <citation type="submission" date="2024-10" db="EMBL/GenBank/DDBJ databases">
        <title>Updated reference genomes for cyclostephanoid diatoms.</title>
        <authorList>
            <person name="Roberts W.R."/>
            <person name="Alverson A.J."/>
        </authorList>
    </citation>
    <scope>NUCLEOTIDE SEQUENCE [LARGE SCALE GENOMIC DNA]</scope>
    <source>
        <strain evidence="13 14">AJA232-27</strain>
    </source>
</reference>
<dbReference type="Gene3D" id="3.90.950.10">
    <property type="match status" value="1"/>
</dbReference>
<dbReference type="GO" id="GO:0046872">
    <property type="term" value="F:metal ion binding"/>
    <property type="evidence" value="ECO:0007669"/>
    <property type="project" value="UniProtKB-KW"/>
</dbReference>
<comment type="caution">
    <text evidence="13">The sequence shown here is derived from an EMBL/GenBank/DDBJ whole genome shotgun (WGS) entry which is preliminary data.</text>
</comment>
<dbReference type="Proteomes" id="UP001530293">
    <property type="component" value="Unassembled WGS sequence"/>
</dbReference>
<feature type="domain" description="Non-canonical purine NTP phosphatase/PRRC1" evidence="12">
    <location>
        <begin position="23"/>
        <end position="249"/>
    </location>
</feature>
<evidence type="ECO:0000256" key="10">
    <source>
        <dbReference type="ARBA" id="ARBA00048174"/>
    </source>
</evidence>
<comment type="catalytic activity">
    <reaction evidence="10">
        <text>ITP + H2O = IDP + phosphate + H(+)</text>
        <dbReference type="Rhea" id="RHEA:28330"/>
        <dbReference type="ChEBI" id="CHEBI:15377"/>
        <dbReference type="ChEBI" id="CHEBI:15378"/>
        <dbReference type="ChEBI" id="CHEBI:43474"/>
        <dbReference type="ChEBI" id="CHEBI:58280"/>
        <dbReference type="ChEBI" id="CHEBI:61402"/>
        <dbReference type="EC" id="3.6.1.73"/>
    </reaction>
</comment>
<evidence type="ECO:0000256" key="7">
    <source>
        <dbReference type="ARBA" id="ARBA00023080"/>
    </source>
</evidence>
<keyword evidence="8" id="KW-0464">Manganese</keyword>
<keyword evidence="4" id="KW-0547">Nucleotide-binding</keyword>
<evidence type="ECO:0000313" key="14">
    <source>
        <dbReference type="Proteomes" id="UP001530293"/>
    </source>
</evidence>
<evidence type="ECO:0000256" key="6">
    <source>
        <dbReference type="ARBA" id="ARBA00022842"/>
    </source>
</evidence>
<dbReference type="EC" id="3.6.1.73" evidence="9"/>
<keyword evidence="3" id="KW-0479">Metal-binding</keyword>
<organism evidence="13 14">
    <name type="scientific">Discostella pseudostelligera</name>
    <dbReference type="NCBI Taxonomy" id="259834"/>
    <lineage>
        <taxon>Eukaryota</taxon>
        <taxon>Sar</taxon>
        <taxon>Stramenopiles</taxon>
        <taxon>Ochrophyta</taxon>
        <taxon>Bacillariophyta</taxon>
        <taxon>Coscinodiscophyceae</taxon>
        <taxon>Thalassiosirophycidae</taxon>
        <taxon>Stephanodiscales</taxon>
        <taxon>Stephanodiscaceae</taxon>
        <taxon>Discostella</taxon>
    </lineage>
</organism>
<name>A0ABD3MJE8_9STRA</name>
<accession>A0ABD3MJE8</accession>
<dbReference type="InterPro" id="IPR050299">
    <property type="entry name" value="YjjX_NTPase"/>
</dbReference>
<evidence type="ECO:0000256" key="2">
    <source>
        <dbReference type="ARBA" id="ARBA00001946"/>
    </source>
</evidence>
<dbReference type="GO" id="GO:0000166">
    <property type="term" value="F:nucleotide binding"/>
    <property type="evidence" value="ECO:0007669"/>
    <property type="project" value="UniProtKB-KW"/>
</dbReference>